<dbReference type="InterPro" id="IPR023201">
    <property type="entry name" value="SecY_dom_sf"/>
</dbReference>
<organism evidence="2">
    <name type="scientific">candidate division CPR1 bacterium ADurb.Bin160</name>
    <dbReference type="NCBI Taxonomy" id="1852826"/>
    <lineage>
        <taxon>Bacteria</taxon>
        <taxon>candidate division CPR1</taxon>
    </lineage>
</organism>
<gene>
    <name evidence="2" type="ORF">BWY04_00663</name>
</gene>
<evidence type="ECO:0000256" key="1">
    <source>
        <dbReference type="SAM" id="Phobius"/>
    </source>
</evidence>
<keyword evidence="1" id="KW-0812">Transmembrane</keyword>
<name>A0A1V5ZNT1_9BACT</name>
<evidence type="ECO:0000313" key="2">
    <source>
        <dbReference type="EMBL" id="OQB41771.1"/>
    </source>
</evidence>
<dbReference type="Proteomes" id="UP000485621">
    <property type="component" value="Unassembled WGS sequence"/>
</dbReference>
<reference evidence="2" key="1">
    <citation type="submission" date="2017-02" db="EMBL/GenBank/DDBJ databases">
        <title>Delving into the versatile metabolic prowess of the omnipresent phylum Bacteroidetes.</title>
        <authorList>
            <person name="Nobu M.K."/>
            <person name="Mei R."/>
            <person name="Narihiro T."/>
            <person name="Kuroda K."/>
            <person name="Liu W.-T."/>
        </authorList>
    </citation>
    <scope>NUCLEOTIDE SEQUENCE</scope>
    <source>
        <strain evidence="2">ADurb.Bin160</strain>
    </source>
</reference>
<dbReference type="SUPFAM" id="SSF103491">
    <property type="entry name" value="Preprotein translocase SecY subunit"/>
    <property type="match status" value="1"/>
</dbReference>
<keyword evidence="1" id="KW-0472">Membrane</keyword>
<sequence length="48" mass="5766">MNKFKKKFKNIIENKSLMNKIFFTLGILAIYRFLVHVPVPFVNIHELM</sequence>
<keyword evidence="1" id="KW-1133">Transmembrane helix</keyword>
<comment type="caution">
    <text evidence="2">The sequence shown here is derived from an EMBL/GenBank/DDBJ whole genome shotgun (WGS) entry which is preliminary data.</text>
</comment>
<dbReference type="Gene3D" id="1.10.3370.10">
    <property type="entry name" value="SecY subunit domain"/>
    <property type="match status" value="1"/>
</dbReference>
<feature type="transmembrane region" description="Helical" evidence="1">
    <location>
        <begin position="21"/>
        <end position="42"/>
    </location>
</feature>
<dbReference type="AlphaFoldDB" id="A0A1V5ZNT1"/>
<proteinExistence type="predicted"/>
<accession>A0A1V5ZNT1</accession>
<dbReference type="EMBL" id="MWDB01000011">
    <property type="protein sequence ID" value="OQB41771.1"/>
    <property type="molecule type" value="Genomic_DNA"/>
</dbReference>
<protein>
    <submittedName>
        <fullName evidence="2">Preprotein translocase subunit SecY</fullName>
    </submittedName>
</protein>